<sequence length="361" mass="41047">MRRYVKKGSILLIITFIATLLNACTAVNQYSNASQAGKKEFKVGMVIYNAEDTFIGYLRDMVAYYIELYEEEAGVQIELEVLDSANSEELQNNQIDHFIKEGYDVILANTVDRADASMIIDKAQRAKIDTIFFNREPVPQDMKKWDRIYYVGTSAEEAGRMQGEILVETINNGLALDKNKDGKIQYVMIEGEHGHQDAILRTYHCIKVLEENGLKMENLGTDSGSWLKNEGKAMMETWLEEFGDDIEIVLSNNDDMALGAIEALKEYGYFNGEQWMPVIGVDGVDEALEAIENGTMIGTILNDYDEQAKCIVYKLYQCIGVNDLEIDISTEEKDNYFWVKHKKVTKENVDTVKKHTSILKK</sequence>
<dbReference type="PANTHER" id="PTHR30036:SF2">
    <property type="entry name" value="D-GALACTOSE_METHYL-GALACTOSIDE BINDING PERIPLASMIC PROTEIN MGLB"/>
    <property type="match status" value="1"/>
</dbReference>
<dbReference type="EMBL" id="CP121687">
    <property type="protein sequence ID" value="WZL71109.1"/>
    <property type="molecule type" value="Genomic_DNA"/>
</dbReference>
<reference evidence="12 13" key="1">
    <citation type="submission" date="2023-03" db="EMBL/GenBank/DDBJ databases">
        <title>Novel Species.</title>
        <authorList>
            <person name="Ma S."/>
        </authorList>
    </citation>
    <scope>NUCLEOTIDE SEQUENCE [LARGE SCALE GENOMIC DNA]</scope>
    <source>
        <strain evidence="12 13">LIND6LT2</strain>
    </source>
</reference>
<evidence type="ECO:0000256" key="1">
    <source>
        <dbReference type="ARBA" id="ARBA00004196"/>
    </source>
</evidence>
<evidence type="ECO:0000256" key="8">
    <source>
        <dbReference type="ARBA" id="ARBA00034323"/>
    </source>
</evidence>
<feature type="signal peptide" evidence="10">
    <location>
        <begin position="1"/>
        <end position="23"/>
    </location>
</feature>
<evidence type="ECO:0000256" key="2">
    <source>
        <dbReference type="ARBA" id="ARBA00022448"/>
    </source>
</evidence>
<dbReference type="RefSeq" id="WP_341878074.1">
    <property type="nucleotide sequence ID" value="NZ_CP121687.1"/>
</dbReference>
<evidence type="ECO:0000256" key="7">
    <source>
        <dbReference type="ARBA" id="ARBA00022837"/>
    </source>
</evidence>
<dbReference type="PANTHER" id="PTHR30036">
    <property type="entry name" value="D-XYLOSE-BINDING PERIPLASMIC PROTEIN"/>
    <property type="match status" value="1"/>
</dbReference>
<comment type="subunit">
    <text evidence="8">The ABC transporter complex is composed of one ATP-binding protein (MglA), two transmembrane proteins (MglC) and a solute-binding protein (MglB).</text>
</comment>
<keyword evidence="7" id="KW-0106">Calcium</keyword>
<proteinExistence type="predicted"/>
<accession>A0ABZ2Y914</accession>
<feature type="domain" description="Periplasmic binding protein" evidence="11">
    <location>
        <begin position="43"/>
        <end position="317"/>
    </location>
</feature>
<evidence type="ECO:0000259" key="11">
    <source>
        <dbReference type="Pfam" id="PF13407"/>
    </source>
</evidence>
<dbReference type="SUPFAM" id="SSF53822">
    <property type="entry name" value="Periplasmic binding protein-like I"/>
    <property type="match status" value="1"/>
</dbReference>
<organism evidence="12 13">
    <name type="scientific">Defluviitalea saccharophila</name>
    <dbReference type="NCBI Taxonomy" id="879970"/>
    <lineage>
        <taxon>Bacteria</taxon>
        <taxon>Bacillati</taxon>
        <taxon>Bacillota</taxon>
        <taxon>Clostridia</taxon>
        <taxon>Lachnospirales</taxon>
        <taxon>Defluviitaleaceae</taxon>
        <taxon>Defluviitalea</taxon>
    </lineage>
</organism>
<name>A0ABZ2Y914_9FIRM</name>
<dbReference type="InterPro" id="IPR050555">
    <property type="entry name" value="Bact_Solute-Bind_Prot2"/>
</dbReference>
<dbReference type="InterPro" id="IPR028082">
    <property type="entry name" value="Peripla_BP_I"/>
</dbReference>
<evidence type="ECO:0000313" key="12">
    <source>
        <dbReference type="EMBL" id="WZL71109.1"/>
    </source>
</evidence>
<evidence type="ECO:0000256" key="4">
    <source>
        <dbReference type="ARBA" id="ARBA00022723"/>
    </source>
</evidence>
<dbReference type="InterPro" id="IPR025997">
    <property type="entry name" value="SBP_2_dom"/>
</dbReference>
<dbReference type="Gene3D" id="3.40.50.2300">
    <property type="match status" value="2"/>
</dbReference>
<evidence type="ECO:0000256" key="5">
    <source>
        <dbReference type="ARBA" id="ARBA00022729"/>
    </source>
</evidence>
<dbReference type="Pfam" id="PF13407">
    <property type="entry name" value="Peripla_BP_4"/>
    <property type="match status" value="1"/>
</dbReference>
<dbReference type="InterPro" id="IPR044085">
    <property type="entry name" value="MglB-like_PBP1"/>
</dbReference>
<comment type="subcellular location">
    <subcellularLocation>
        <location evidence="1">Cell envelope</location>
    </subcellularLocation>
</comment>
<evidence type="ECO:0000256" key="3">
    <source>
        <dbReference type="ARBA" id="ARBA00022597"/>
    </source>
</evidence>
<gene>
    <name evidence="12" type="ORF">QBE51_06230</name>
</gene>
<keyword evidence="6" id="KW-0574">Periplasm</keyword>
<keyword evidence="4" id="KW-0479">Metal-binding</keyword>
<dbReference type="CDD" id="cd01539">
    <property type="entry name" value="PBP1_GGBP"/>
    <property type="match status" value="1"/>
</dbReference>
<keyword evidence="5 10" id="KW-0732">Signal</keyword>
<keyword evidence="3" id="KW-0762">Sugar transport</keyword>
<keyword evidence="13" id="KW-1185">Reference proteome</keyword>
<keyword evidence="2" id="KW-0813">Transport</keyword>
<evidence type="ECO:0000256" key="6">
    <source>
        <dbReference type="ARBA" id="ARBA00022764"/>
    </source>
</evidence>
<evidence type="ECO:0000256" key="9">
    <source>
        <dbReference type="ARBA" id="ARBA00034344"/>
    </source>
</evidence>
<dbReference type="Proteomes" id="UP001486565">
    <property type="component" value="Chromosome"/>
</dbReference>
<protein>
    <recommendedName>
        <fullName evidence="9">D-galactose/methyl-galactoside binding periplasmic protein MglB</fullName>
    </recommendedName>
</protein>
<evidence type="ECO:0000256" key="10">
    <source>
        <dbReference type="SAM" id="SignalP"/>
    </source>
</evidence>
<evidence type="ECO:0000313" key="13">
    <source>
        <dbReference type="Proteomes" id="UP001486565"/>
    </source>
</evidence>
<feature type="chain" id="PRO_5045231281" description="D-galactose/methyl-galactoside binding periplasmic protein MglB" evidence="10">
    <location>
        <begin position="24"/>
        <end position="361"/>
    </location>
</feature>